<reference evidence="4 5" key="1">
    <citation type="journal article" date="2017" name="Genome Biol.">
        <title>New reference genome sequences of hot pepper reveal the massive evolution of plant disease-resistance genes by retroduplication.</title>
        <authorList>
            <person name="Kim S."/>
            <person name="Park J."/>
            <person name="Yeom S.I."/>
            <person name="Kim Y.M."/>
            <person name="Seo E."/>
            <person name="Kim K.T."/>
            <person name="Kim M.S."/>
            <person name="Lee J.M."/>
            <person name="Cheong K."/>
            <person name="Shin H.S."/>
            <person name="Kim S.B."/>
            <person name="Han K."/>
            <person name="Lee J."/>
            <person name="Park M."/>
            <person name="Lee H.A."/>
            <person name="Lee H.Y."/>
            <person name="Lee Y."/>
            <person name="Oh S."/>
            <person name="Lee J.H."/>
            <person name="Choi E."/>
            <person name="Choi E."/>
            <person name="Lee S.E."/>
            <person name="Jeon J."/>
            <person name="Kim H."/>
            <person name="Choi G."/>
            <person name="Song H."/>
            <person name="Lee J."/>
            <person name="Lee S.C."/>
            <person name="Kwon J.K."/>
            <person name="Lee H.Y."/>
            <person name="Koo N."/>
            <person name="Hong Y."/>
            <person name="Kim R.W."/>
            <person name="Kang W.H."/>
            <person name="Huh J.H."/>
            <person name="Kang B.C."/>
            <person name="Yang T.J."/>
            <person name="Lee Y.H."/>
            <person name="Bennetzen J.L."/>
            <person name="Choi D."/>
        </authorList>
    </citation>
    <scope>NUCLEOTIDE SEQUENCE [LARGE SCALE GENOMIC DNA]</scope>
    <source>
        <strain evidence="5">cv. PBC81</strain>
    </source>
</reference>
<keyword evidence="1" id="KW-0805">Transcription regulation</keyword>
<dbReference type="InterPro" id="IPR005202">
    <property type="entry name" value="TF_GRAS"/>
</dbReference>
<accession>A0A2G2WE99</accession>
<organism evidence="4 5">
    <name type="scientific">Capsicum baccatum</name>
    <name type="common">Peruvian pepper</name>
    <dbReference type="NCBI Taxonomy" id="33114"/>
    <lineage>
        <taxon>Eukaryota</taxon>
        <taxon>Viridiplantae</taxon>
        <taxon>Streptophyta</taxon>
        <taxon>Embryophyta</taxon>
        <taxon>Tracheophyta</taxon>
        <taxon>Spermatophyta</taxon>
        <taxon>Magnoliopsida</taxon>
        <taxon>eudicotyledons</taxon>
        <taxon>Gunneridae</taxon>
        <taxon>Pentapetalae</taxon>
        <taxon>asterids</taxon>
        <taxon>lamiids</taxon>
        <taxon>Solanales</taxon>
        <taxon>Solanaceae</taxon>
        <taxon>Solanoideae</taxon>
        <taxon>Capsiceae</taxon>
        <taxon>Capsicum</taxon>
    </lineage>
</organism>
<keyword evidence="5" id="KW-1185">Reference proteome</keyword>
<dbReference type="PROSITE" id="PS50985">
    <property type="entry name" value="GRAS"/>
    <property type="match status" value="1"/>
</dbReference>
<comment type="caution">
    <text evidence="3">Lacks conserved residue(s) required for the propagation of feature annotation.</text>
</comment>
<feature type="region of interest" description="Leucine repeat II (LRII)" evidence="3">
    <location>
        <begin position="270"/>
        <end position="302"/>
    </location>
</feature>
<feature type="region of interest" description="SAW" evidence="3">
    <location>
        <begin position="449"/>
        <end position="461"/>
    </location>
</feature>
<proteinExistence type="inferred from homology"/>
<dbReference type="Pfam" id="PF03514">
    <property type="entry name" value="GRAS"/>
    <property type="match status" value="1"/>
</dbReference>
<gene>
    <name evidence="4" type="ORF">CQW23_17608</name>
</gene>
<sequence>MQSELLHNSWCSTFHQTEFCGIQSDYENGKHGITNSSLNSKDQDSSRISFLDFTSQSFSDFTSLFSDDNVLTDLLMDDSEFNDVCRWLNDNEREGYGNMNNLSSEMKRDGDLWSPDLSGVSCELLPLAISATSLILPGNIREMDSQMSLHHLLADYGEAMENGPKELAEEIEDQGSYLRQESGKIIDAAFKVFYQVFPLGKFAHFTANSAIIEVVPDDEQTVHIVDFDMGEWIQWPPIIEATGKRRKSLRFTSIKKTEEESTSDQWRFEETKRRLLDYANLFGLRLQVEEMTIEELASELRRMKKRGKGSEWLVFNCMFKLPHMGKRMCRIDALEFLKLATELLLAKYSTHKGLVTFGDGEATDISHNTNYTYSAFFNKNLIYYQSILESLEFCFPAYLAQARLAMESLFLAPQVFSFSWIKIWEEKRSVSYSCEEIELQGKRVSKELSVTSQRTSERKRN</sequence>
<name>A0A2G2WE99_CAPBA</name>
<dbReference type="EMBL" id="MLFT02000007">
    <property type="protein sequence ID" value="PHT43583.1"/>
    <property type="molecule type" value="Genomic_DNA"/>
</dbReference>
<comment type="similarity">
    <text evidence="3">Belongs to the GRAS family.</text>
</comment>
<dbReference type="Proteomes" id="UP000224567">
    <property type="component" value="Unassembled WGS sequence"/>
</dbReference>
<dbReference type="OrthoDB" id="1935022at2759"/>
<evidence type="ECO:0000256" key="3">
    <source>
        <dbReference type="PROSITE-ProRule" id="PRU01191"/>
    </source>
</evidence>
<protein>
    <submittedName>
        <fullName evidence="4">Uncharacterized protein</fullName>
    </submittedName>
</protein>
<dbReference type="AlphaFoldDB" id="A0A2G2WE99"/>
<evidence type="ECO:0000313" key="5">
    <source>
        <dbReference type="Proteomes" id="UP000224567"/>
    </source>
</evidence>
<comment type="caution">
    <text evidence="4">The sequence shown here is derived from an EMBL/GenBank/DDBJ whole genome shotgun (WGS) entry which is preliminary data.</text>
</comment>
<reference evidence="5" key="2">
    <citation type="journal article" date="2017" name="J. Anim. Genet.">
        <title>Multiple reference genome sequences of hot pepper reveal the massive evolution of plant disease resistance genes by retroduplication.</title>
        <authorList>
            <person name="Kim S."/>
            <person name="Park J."/>
            <person name="Yeom S.-I."/>
            <person name="Kim Y.-M."/>
            <person name="Seo E."/>
            <person name="Kim K.-T."/>
            <person name="Kim M.-S."/>
            <person name="Lee J.M."/>
            <person name="Cheong K."/>
            <person name="Shin H.-S."/>
            <person name="Kim S.-B."/>
            <person name="Han K."/>
            <person name="Lee J."/>
            <person name="Park M."/>
            <person name="Lee H.-A."/>
            <person name="Lee H.-Y."/>
            <person name="Lee Y."/>
            <person name="Oh S."/>
            <person name="Lee J.H."/>
            <person name="Choi E."/>
            <person name="Choi E."/>
            <person name="Lee S.E."/>
            <person name="Jeon J."/>
            <person name="Kim H."/>
            <person name="Choi G."/>
            <person name="Song H."/>
            <person name="Lee J."/>
            <person name="Lee S.-C."/>
            <person name="Kwon J.-K."/>
            <person name="Lee H.-Y."/>
            <person name="Koo N."/>
            <person name="Hong Y."/>
            <person name="Kim R.W."/>
            <person name="Kang W.-H."/>
            <person name="Huh J.H."/>
            <person name="Kang B.-C."/>
            <person name="Yang T.-J."/>
            <person name="Lee Y.-H."/>
            <person name="Bennetzen J.L."/>
            <person name="Choi D."/>
        </authorList>
    </citation>
    <scope>NUCLEOTIDE SEQUENCE [LARGE SCALE GENOMIC DNA]</scope>
    <source>
        <strain evidence="5">cv. PBC81</strain>
    </source>
</reference>
<evidence type="ECO:0000313" key="4">
    <source>
        <dbReference type="EMBL" id="PHT43583.1"/>
    </source>
</evidence>
<dbReference type="PANTHER" id="PTHR31636">
    <property type="entry name" value="OSJNBA0084A10.13 PROTEIN-RELATED"/>
    <property type="match status" value="1"/>
</dbReference>
<keyword evidence="2" id="KW-0804">Transcription</keyword>
<feature type="short sequence motif" description="VHIID" evidence="3">
    <location>
        <begin position="222"/>
        <end position="226"/>
    </location>
</feature>
<dbReference type="STRING" id="33114.A0A2G2WE99"/>
<evidence type="ECO:0000256" key="2">
    <source>
        <dbReference type="ARBA" id="ARBA00023163"/>
    </source>
</evidence>
<evidence type="ECO:0000256" key="1">
    <source>
        <dbReference type="ARBA" id="ARBA00023015"/>
    </source>
</evidence>